<dbReference type="FunFam" id="3.30.160.60:FF:001382">
    <property type="entry name" value="Transcriptional repressor"/>
    <property type="match status" value="1"/>
</dbReference>
<proteinExistence type="predicted"/>
<evidence type="ECO:0000256" key="6">
    <source>
        <dbReference type="ARBA" id="ARBA00022833"/>
    </source>
</evidence>
<feature type="domain" description="C2H2-type" evidence="9">
    <location>
        <begin position="161"/>
        <end position="190"/>
    </location>
</feature>
<dbReference type="PANTHER" id="PTHR14003">
    <property type="entry name" value="TRANSCRIPTIONAL REPRESSOR PROTEIN YY"/>
    <property type="match status" value="1"/>
</dbReference>
<dbReference type="RefSeq" id="XP_017989365.1">
    <property type="nucleotide sequence ID" value="XM_018133876.1"/>
</dbReference>
<dbReference type="InterPro" id="IPR036236">
    <property type="entry name" value="Znf_C2H2_sf"/>
</dbReference>
<keyword evidence="5 8" id="KW-0863">Zinc-finger</keyword>
<keyword evidence="11" id="KW-1185">Reference proteome</keyword>
<dbReference type="GO" id="GO:2000218">
    <property type="term" value="P:negative regulation of invasive growth in response to glucose limitation"/>
    <property type="evidence" value="ECO:0007669"/>
    <property type="project" value="UniProtKB-ARBA"/>
</dbReference>
<dbReference type="GO" id="GO:0043709">
    <property type="term" value="P:cell adhesion involved in single-species biofilm formation"/>
    <property type="evidence" value="ECO:0007669"/>
    <property type="project" value="UniProtKB-ARBA"/>
</dbReference>
<dbReference type="PROSITE" id="PS50157">
    <property type="entry name" value="ZINC_FINGER_C2H2_2"/>
    <property type="match status" value="2"/>
</dbReference>
<dbReference type="SUPFAM" id="SSF57667">
    <property type="entry name" value="beta-beta-alpha zinc fingers"/>
    <property type="match status" value="1"/>
</dbReference>
<dbReference type="GO" id="GO:0005634">
    <property type="term" value="C:nucleus"/>
    <property type="evidence" value="ECO:0007669"/>
    <property type="project" value="UniProtKB-SubCell"/>
</dbReference>
<evidence type="ECO:0000256" key="3">
    <source>
        <dbReference type="ARBA" id="ARBA00022723"/>
    </source>
</evidence>
<accession>A0A0X8HVQ2</accession>
<dbReference type="AlphaFoldDB" id="A0A0X8HVQ2"/>
<evidence type="ECO:0000259" key="9">
    <source>
        <dbReference type="PROSITE" id="PS50157"/>
    </source>
</evidence>
<keyword evidence="2" id="KW-0678">Repressor</keyword>
<evidence type="ECO:0000256" key="5">
    <source>
        <dbReference type="ARBA" id="ARBA00022771"/>
    </source>
</evidence>
<dbReference type="GeneID" id="28725718"/>
<dbReference type="STRING" id="45286.A0A0X8HVQ2"/>
<dbReference type="GO" id="GO:0000978">
    <property type="term" value="F:RNA polymerase II cis-regulatory region sequence-specific DNA binding"/>
    <property type="evidence" value="ECO:0007669"/>
    <property type="project" value="TreeGrafter"/>
</dbReference>
<sequence length="197" mass="22382">MDSVRLATITEPNRAASLHPTVAFSERTVQKRQVLLPPLPNVHQSSHYLESYLKKALDRGAFDPLGAKRMTGQQNVSRLLNNVMLPQPPVTAFTPLPDSRPPQKELHIPTELTEQQRHCLQQQPQPLEKRRKHHCRTCGRGFTTSGHLARHNRIHTGEKNHTCHFPGCGQRFSRHDNCLQHYRTHLKKNAGGVTGLK</sequence>
<keyword evidence="3" id="KW-0479">Metal-binding</keyword>
<dbReference type="GO" id="GO:2000221">
    <property type="term" value="P:negative regulation of pseudohyphal growth"/>
    <property type="evidence" value="ECO:0007669"/>
    <property type="project" value="UniProtKB-ARBA"/>
</dbReference>
<dbReference type="Proteomes" id="UP000243052">
    <property type="component" value="Chromosome vii"/>
</dbReference>
<reference evidence="10 11" key="1">
    <citation type="submission" date="2016-01" db="EMBL/GenBank/DDBJ databases">
        <title>Genome sequence of the yeast Holleya sinecauda.</title>
        <authorList>
            <person name="Dietrich F.S."/>
        </authorList>
    </citation>
    <scope>NUCLEOTIDE SEQUENCE [LARGE SCALE GENOMIC DNA]</scope>
    <source>
        <strain evidence="10 11">ATCC 58844</strain>
    </source>
</reference>
<evidence type="ECO:0000256" key="1">
    <source>
        <dbReference type="ARBA" id="ARBA00004123"/>
    </source>
</evidence>
<dbReference type="GO" id="GO:0000785">
    <property type="term" value="C:chromatin"/>
    <property type="evidence" value="ECO:0007669"/>
    <property type="project" value="TreeGrafter"/>
</dbReference>
<organism evidence="10 11">
    <name type="scientific">Eremothecium sinecaudum</name>
    <dbReference type="NCBI Taxonomy" id="45286"/>
    <lineage>
        <taxon>Eukaryota</taxon>
        <taxon>Fungi</taxon>
        <taxon>Dikarya</taxon>
        <taxon>Ascomycota</taxon>
        <taxon>Saccharomycotina</taxon>
        <taxon>Saccharomycetes</taxon>
        <taxon>Saccharomycetales</taxon>
        <taxon>Saccharomycetaceae</taxon>
        <taxon>Eremothecium</taxon>
    </lineage>
</organism>
<evidence type="ECO:0000313" key="11">
    <source>
        <dbReference type="Proteomes" id="UP000243052"/>
    </source>
</evidence>
<keyword evidence="6" id="KW-0862">Zinc</keyword>
<dbReference type="GO" id="GO:0008270">
    <property type="term" value="F:zinc ion binding"/>
    <property type="evidence" value="ECO:0007669"/>
    <property type="project" value="UniProtKB-KW"/>
</dbReference>
<keyword evidence="7" id="KW-0539">Nucleus</keyword>
<dbReference type="PROSITE" id="PS00028">
    <property type="entry name" value="ZINC_FINGER_C2H2_1"/>
    <property type="match status" value="2"/>
</dbReference>
<evidence type="ECO:0000256" key="8">
    <source>
        <dbReference type="PROSITE-ProRule" id="PRU00042"/>
    </source>
</evidence>
<dbReference type="SMART" id="SM00355">
    <property type="entry name" value="ZnF_C2H2"/>
    <property type="match status" value="2"/>
</dbReference>
<feature type="domain" description="C2H2-type" evidence="9">
    <location>
        <begin position="133"/>
        <end position="160"/>
    </location>
</feature>
<protein>
    <submittedName>
        <fullName evidence="10">HGR030Wp</fullName>
    </submittedName>
</protein>
<dbReference type="GO" id="GO:0000981">
    <property type="term" value="F:DNA-binding transcription factor activity, RNA polymerase II-specific"/>
    <property type="evidence" value="ECO:0007669"/>
    <property type="project" value="TreeGrafter"/>
</dbReference>
<keyword evidence="4" id="KW-0677">Repeat</keyword>
<comment type="subcellular location">
    <subcellularLocation>
        <location evidence="1">Nucleus</location>
    </subcellularLocation>
</comment>
<dbReference type="Gene3D" id="3.30.160.60">
    <property type="entry name" value="Classic Zinc Finger"/>
    <property type="match status" value="2"/>
</dbReference>
<evidence type="ECO:0000256" key="4">
    <source>
        <dbReference type="ARBA" id="ARBA00022737"/>
    </source>
</evidence>
<dbReference type="GO" id="GO:0005667">
    <property type="term" value="C:transcription regulator complex"/>
    <property type="evidence" value="ECO:0007669"/>
    <property type="project" value="TreeGrafter"/>
</dbReference>
<evidence type="ECO:0000313" key="10">
    <source>
        <dbReference type="EMBL" id="AMD22369.1"/>
    </source>
</evidence>
<dbReference type="EMBL" id="CP014247">
    <property type="protein sequence ID" value="AMD22369.1"/>
    <property type="molecule type" value="Genomic_DNA"/>
</dbReference>
<dbReference type="PANTHER" id="PTHR14003:SF19">
    <property type="entry name" value="YY2 TRANSCRIPTION FACTOR"/>
    <property type="match status" value="1"/>
</dbReference>
<dbReference type="GO" id="GO:0000122">
    <property type="term" value="P:negative regulation of transcription by RNA polymerase II"/>
    <property type="evidence" value="ECO:0007669"/>
    <property type="project" value="UniProtKB-ARBA"/>
</dbReference>
<evidence type="ECO:0000256" key="2">
    <source>
        <dbReference type="ARBA" id="ARBA00022491"/>
    </source>
</evidence>
<dbReference type="OrthoDB" id="6365676at2759"/>
<gene>
    <name evidence="10" type="ORF">AW171_hschr74403</name>
</gene>
<evidence type="ECO:0000256" key="7">
    <source>
        <dbReference type="ARBA" id="ARBA00023242"/>
    </source>
</evidence>
<dbReference type="InterPro" id="IPR013087">
    <property type="entry name" value="Znf_C2H2_type"/>
</dbReference>
<name>A0A0X8HVQ2_9SACH</name>